<feature type="compositionally biased region" description="Low complexity" evidence="1">
    <location>
        <begin position="156"/>
        <end position="177"/>
    </location>
</feature>
<dbReference type="InterPro" id="IPR005031">
    <property type="entry name" value="COQ10_START"/>
</dbReference>
<name>A0A1S1Q6Q2_9ACTN</name>
<comment type="caution">
    <text evidence="3">The sequence shown here is derived from an EMBL/GenBank/DDBJ whole genome shotgun (WGS) entry which is preliminary data.</text>
</comment>
<reference evidence="4" key="1">
    <citation type="submission" date="2016-07" db="EMBL/GenBank/DDBJ databases">
        <title>Sequence Frankia sp. strain CcI1.17.</title>
        <authorList>
            <person name="Ghodhbane-Gtari F."/>
            <person name="Swanson E."/>
            <person name="Gueddou A."/>
            <person name="Morris K."/>
            <person name="Hezbri K."/>
            <person name="Ktari A."/>
            <person name="Nouioui I."/>
            <person name="Abebe-Akele F."/>
            <person name="Simpson S."/>
            <person name="Thomas K."/>
            <person name="Gtari M."/>
            <person name="Tisa L.S."/>
            <person name="Hurst S."/>
        </authorList>
    </citation>
    <scope>NUCLEOTIDE SEQUENCE [LARGE SCALE GENOMIC DNA]</scope>
    <source>
        <strain evidence="4">Cc1.17</strain>
    </source>
</reference>
<gene>
    <name evidence="3" type="ORF">CC117_07760</name>
</gene>
<dbReference type="SUPFAM" id="SSF55961">
    <property type="entry name" value="Bet v1-like"/>
    <property type="match status" value="1"/>
</dbReference>
<dbReference type="Pfam" id="PF03364">
    <property type="entry name" value="Polyketide_cyc"/>
    <property type="match status" value="1"/>
</dbReference>
<keyword evidence="4" id="KW-1185">Reference proteome</keyword>
<proteinExistence type="predicted"/>
<dbReference type="Gene3D" id="3.30.530.20">
    <property type="match status" value="1"/>
</dbReference>
<dbReference type="EMBL" id="MBLM01000163">
    <property type="protein sequence ID" value="OHV29259.1"/>
    <property type="molecule type" value="Genomic_DNA"/>
</dbReference>
<evidence type="ECO:0000259" key="2">
    <source>
        <dbReference type="Pfam" id="PF03364"/>
    </source>
</evidence>
<organism evidence="3 4">
    <name type="scientific">Parafrankia colletiae</name>
    <dbReference type="NCBI Taxonomy" id="573497"/>
    <lineage>
        <taxon>Bacteria</taxon>
        <taxon>Bacillati</taxon>
        <taxon>Actinomycetota</taxon>
        <taxon>Actinomycetes</taxon>
        <taxon>Frankiales</taxon>
        <taxon>Frankiaceae</taxon>
        <taxon>Parafrankia</taxon>
    </lineage>
</organism>
<dbReference type="InterPro" id="IPR047137">
    <property type="entry name" value="ORF3"/>
</dbReference>
<dbReference type="PANTHER" id="PTHR33824:SF7">
    <property type="entry name" value="POLYKETIDE CYCLASE_DEHYDRASE AND LIPID TRANSPORT SUPERFAMILY PROTEIN"/>
    <property type="match status" value="1"/>
</dbReference>
<dbReference type="InterPro" id="IPR023393">
    <property type="entry name" value="START-like_dom_sf"/>
</dbReference>
<feature type="region of interest" description="Disordered" evidence="1">
    <location>
        <begin position="141"/>
        <end position="192"/>
    </location>
</feature>
<evidence type="ECO:0000256" key="1">
    <source>
        <dbReference type="SAM" id="MobiDB-lite"/>
    </source>
</evidence>
<dbReference type="PANTHER" id="PTHR33824">
    <property type="entry name" value="POLYKETIDE CYCLASE/DEHYDRASE AND LIPID TRANSPORT SUPERFAMILY PROTEIN"/>
    <property type="match status" value="1"/>
</dbReference>
<evidence type="ECO:0000313" key="3">
    <source>
        <dbReference type="EMBL" id="OHV29259.1"/>
    </source>
</evidence>
<sequence length="192" mass="20885">MGDAMTSTVQESIDVAVPIRAAYNQWTQFESFPNFMEGVESVQQFDDTHTHWKVRVAGAEREFDATITEQHPDERVAWKSTEGPQHSGAVTFHRLADDQTRVTVQMDWEPAGLAEKAGAVVGADERRVKGDLKRFKSFIEHRGQETGAWRGDVPRPDAGGPAGLGSPSSSTGAAADAWPSGTDDRRPSGGSF</sequence>
<dbReference type="OrthoDB" id="3695445at2"/>
<feature type="compositionally biased region" description="Basic and acidic residues" evidence="1">
    <location>
        <begin position="182"/>
        <end position="192"/>
    </location>
</feature>
<accession>A0A1S1Q6Q2</accession>
<feature type="domain" description="Coenzyme Q-binding protein COQ10 START" evidence="2">
    <location>
        <begin position="15"/>
        <end position="134"/>
    </location>
</feature>
<dbReference type="AlphaFoldDB" id="A0A1S1Q6Q2"/>
<dbReference type="CDD" id="cd07817">
    <property type="entry name" value="SRPBCC_8"/>
    <property type="match status" value="1"/>
</dbReference>
<protein>
    <submittedName>
        <fullName evidence="3">Cyclase</fullName>
    </submittedName>
</protein>
<dbReference type="Proteomes" id="UP000179627">
    <property type="component" value="Unassembled WGS sequence"/>
</dbReference>
<evidence type="ECO:0000313" key="4">
    <source>
        <dbReference type="Proteomes" id="UP000179627"/>
    </source>
</evidence>